<sequence length="470" mass="53469">MPDSNFVKKGAELTLKIESLAFGGRGLARYNDFVVFVKNAIPGQTVKTLVYRKKQGYAEARVIEVLEDSPNAVQPPCTHFGVCGGCKTQNLMYKEQLNQKAHQVEDIFRRLGRYPKFELDEVIPAENVYHYRNKMEFTFSPNRWLLSDEPEDTQKSIALGLHIPGRFDKILNIKECHIQPEIGNRILNKAQKICRVHPELAPFDPKTHSGFLRHLMLRFGVRTHQVMVNIVTAYEDMDKLSPLVDGLLNDISEITSMVNNVNTRKADSAFGEYEILLYGQPTVKENIGNFTIDISANSFFQTNTIQGENLYEQIVKAARLSGEEIVYDLYCGIGSISLYLAPHAKKVYGFEVIRSSLEDAEKNAEKNGVSNVWFFKANLDTYFKKGQLPKKVPKPNVVIVDPPRAGMHPHLTHYLPKLEADKIVYVSCNPTTQARDSRILTENGYTIRRSIMVDMFPHTPHIEMVTLFEK</sequence>
<dbReference type="SUPFAM" id="SSF50249">
    <property type="entry name" value="Nucleic acid-binding proteins"/>
    <property type="match status" value="1"/>
</dbReference>
<dbReference type="SUPFAM" id="SSF53335">
    <property type="entry name" value="S-adenosyl-L-methionine-dependent methyltransferases"/>
    <property type="match status" value="1"/>
</dbReference>
<reference evidence="5" key="1">
    <citation type="submission" date="2018-05" db="EMBL/GenBank/DDBJ databases">
        <authorList>
            <person name="Lanie J.A."/>
            <person name="Ng W.-L."/>
            <person name="Kazmierczak K.M."/>
            <person name="Andrzejewski T.M."/>
            <person name="Davidsen T.M."/>
            <person name="Wayne K.J."/>
            <person name="Tettelin H."/>
            <person name="Glass J.I."/>
            <person name="Rusch D."/>
            <person name="Podicherti R."/>
            <person name="Tsui H.-C.T."/>
            <person name="Winkler M.E."/>
        </authorList>
    </citation>
    <scope>NUCLEOTIDE SEQUENCE</scope>
</reference>
<keyword evidence="3" id="KW-0949">S-adenosyl-L-methionine</keyword>
<dbReference type="FunFam" id="2.40.50.1070:FF:000003">
    <property type="entry name" value="23S rRNA (Uracil-5-)-methyltransferase RumA"/>
    <property type="match status" value="1"/>
</dbReference>
<dbReference type="InterPro" id="IPR002792">
    <property type="entry name" value="TRAM_dom"/>
</dbReference>
<dbReference type="FunFam" id="2.40.50.140:FF:000097">
    <property type="entry name" value="23S rRNA (uracil(1939)-C(5))-methyltransferase RlmD"/>
    <property type="match status" value="1"/>
</dbReference>
<evidence type="ECO:0000256" key="2">
    <source>
        <dbReference type="ARBA" id="ARBA00022679"/>
    </source>
</evidence>
<dbReference type="PROSITE" id="PS50926">
    <property type="entry name" value="TRAM"/>
    <property type="match status" value="1"/>
</dbReference>
<feature type="domain" description="TRAM" evidence="4">
    <location>
        <begin position="6"/>
        <end position="64"/>
    </location>
</feature>
<dbReference type="PANTHER" id="PTHR11061">
    <property type="entry name" value="RNA M5U METHYLTRANSFERASE"/>
    <property type="match status" value="1"/>
</dbReference>
<name>A0A381P6X6_9ZZZZ</name>
<evidence type="ECO:0000259" key="4">
    <source>
        <dbReference type="PROSITE" id="PS50926"/>
    </source>
</evidence>
<dbReference type="PANTHER" id="PTHR11061:SF30">
    <property type="entry name" value="TRNA (URACIL(54)-C(5))-METHYLTRANSFERASE"/>
    <property type="match status" value="1"/>
</dbReference>
<dbReference type="Gene3D" id="2.40.50.1070">
    <property type="match status" value="1"/>
</dbReference>
<dbReference type="InterPro" id="IPR030391">
    <property type="entry name" value="MeTrfase_TrmA_CS"/>
</dbReference>
<dbReference type="InterPro" id="IPR012340">
    <property type="entry name" value="NA-bd_OB-fold"/>
</dbReference>
<dbReference type="NCBIfam" id="TIGR00479">
    <property type="entry name" value="rumA"/>
    <property type="match status" value="1"/>
</dbReference>
<keyword evidence="2" id="KW-0808">Transferase</keyword>
<dbReference type="PROSITE" id="PS01231">
    <property type="entry name" value="TRMA_2"/>
    <property type="match status" value="1"/>
</dbReference>
<gene>
    <name evidence="5" type="ORF">METZ01_LOCUS15549</name>
</gene>
<dbReference type="InterPro" id="IPR030390">
    <property type="entry name" value="MeTrfase_TrmA_AS"/>
</dbReference>
<dbReference type="GO" id="GO:0006396">
    <property type="term" value="P:RNA processing"/>
    <property type="evidence" value="ECO:0007669"/>
    <property type="project" value="InterPro"/>
</dbReference>
<evidence type="ECO:0000256" key="3">
    <source>
        <dbReference type="ARBA" id="ARBA00022691"/>
    </source>
</evidence>
<dbReference type="FunFam" id="3.40.50.150:FF:000009">
    <property type="entry name" value="23S rRNA (Uracil(1939)-C(5))-methyltransferase RlmD"/>
    <property type="match status" value="1"/>
</dbReference>
<dbReference type="PROSITE" id="PS51687">
    <property type="entry name" value="SAM_MT_RNA_M5U"/>
    <property type="match status" value="1"/>
</dbReference>
<dbReference type="EMBL" id="UINC01000887">
    <property type="protein sequence ID" value="SUZ62695.1"/>
    <property type="molecule type" value="Genomic_DNA"/>
</dbReference>
<dbReference type="Gene3D" id="2.40.50.140">
    <property type="entry name" value="Nucleic acid-binding proteins"/>
    <property type="match status" value="1"/>
</dbReference>
<dbReference type="GO" id="GO:0008757">
    <property type="term" value="F:S-adenosylmethionine-dependent methyltransferase activity"/>
    <property type="evidence" value="ECO:0007669"/>
    <property type="project" value="UniProtKB-ARBA"/>
</dbReference>
<proteinExistence type="predicted"/>
<evidence type="ECO:0000313" key="5">
    <source>
        <dbReference type="EMBL" id="SUZ62695.1"/>
    </source>
</evidence>
<dbReference type="Gene3D" id="3.40.50.150">
    <property type="entry name" value="Vaccinia Virus protein VP39"/>
    <property type="match status" value="1"/>
</dbReference>
<dbReference type="InterPro" id="IPR029063">
    <property type="entry name" value="SAM-dependent_MTases_sf"/>
</dbReference>
<dbReference type="InterPro" id="IPR010280">
    <property type="entry name" value="U5_MeTrfase_fam"/>
</dbReference>
<dbReference type="Pfam" id="PF05958">
    <property type="entry name" value="tRNA_U5-meth_tr"/>
    <property type="match status" value="1"/>
</dbReference>
<dbReference type="CDD" id="cd02440">
    <property type="entry name" value="AdoMet_MTases"/>
    <property type="match status" value="1"/>
</dbReference>
<dbReference type="AlphaFoldDB" id="A0A381P6X6"/>
<evidence type="ECO:0000256" key="1">
    <source>
        <dbReference type="ARBA" id="ARBA00022603"/>
    </source>
</evidence>
<dbReference type="PROSITE" id="PS01230">
    <property type="entry name" value="TRMA_1"/>
    <property type="match status" value="1"/>
</dbReference>
<dbReference type="Pfam" id="PF01938">
    <property type="entry name" value="TRAM"/>
    <property type="match status" value="1"/>
</dbReference>
<dbReference type="GO" id="GO:0001510">
    <property type="term" value="P:RNA methylation"/>
    <property type="evidence" value="ECO:0007669"/>
    <property type="project" value="UniProtKB-ARBA"/>
</dbReference>
<keyword evidence="1" id="KW-0489">Methyltransferase</keyword>
<dbReference type="GO" id="GO:0008173">
    <property type="term" value="F:RNA methyltransferase activity"/>
    <property type="evidence" value="ECO:0007669"/>
    <property type="project" value="InterPro"/>
</dbReference>
<organism evidence="5">
    <name type="scientific">marine metagenome</name>
    <dbReference type="NCBI Taxonomy" id="408172"/>
    <lineage>
        <taxon>unclassified sequences</taxon>
        <taxon>metagenomes</taxon>
        <taxon>ecological metagenomes</taxon>
    </lineage>
</organism>
<accession>A0A381P6X6</accession>
<protein>
    <recommendedName>
        <fullName evidence="4">TRAM domain-containing protein</fullName>
    </recommendedName>
</protein>